<dbReference type="EMBL" id="CAJJDO010000031">
    <property type="protein sequence ID" value="CAD8158172.1"/>
    <property type="molecule type" value="Genomic_DNA"/>
</dbReference>
<gene>
    <name evidence="1" type="ORF">PPENT_87.1.T0310205</name>
</gene>
<protein>
    <submittedName>
        <fullName evidence="1">Uncharacterized protein</fullName>
    </submittedName>
</protein>
<organism evidence="1 2">
    <name type="scientific">Paramecium pentaurelia</name>
    <dbReference type="NCBI Taxonomy" id="43138"/>
    <lineage>
        <taxon>Eukaryota</taxon>
        <taxon>Sar</taxon>
        <taxon>Alveolata</taxon>
        <taxon>Ciliophora</taxon>
        <taxon>Intramacronucleata</taxon>
        <taxon>Oligohymenophorea</taxon>
        <taxon>Peniculida</taxon>
        <taxon>Parameciidae</taxon>
        <taxon>Paramecium</taxon>
    </lineage>
</organism>
<reference evidence="1" key="1">
    <citation type="submission" date="2021-01" db="EMBL/GenBank/DDBJ databases">
        <authorList>
            <consortium name="Genoscope - CEA"/>
            <person name="William W."/>
        </authorList>
    </citation>
    <scope>NUCLEOTIDE SEQUENCE</scope>
</reference>
<proteinExistence type="predicted"/>
<sequence>MYLDRTFMMYRHQNKKRTTVNCIIIFLKRVLKIRRGKQKRSLKSMKDRYKFHHLVIKHILENGLIILEEIVLDILNGDTKRFVNKMRKLHHIIKLDISNWLSNGFMNFEVPKVGVIHIKSVINLCGLGTIQIK</sequence>
<dbReference type="OrthoDB" id="408631at2759"/>
<dbReference type="Proteomes" id="UP000689195">
    <property type="component" value="Unassembled WGS sequence"/>
</dbReference>
<accession>A0A8S1U2B1</accession>
<evidence type="ECO:0000313" key="2">
    <source>
        <dbReference type="Proteomes" id="UP000689195"/>
    </source>
</evidence>
<keyword evidence="2" id="KW-1185">Reference proteome</keyword>
<name>A0A8S1U2B1_9CILI</name>
<comment type="caution">
    <text evidence="1">The sequence shown here is derived from an EMBL/GenBank/DDBJ whole genome shotgun (WGS) entry which is preliminary data.</text>
</comment>
<evidence type="ECO:0000313" key="1">
    <source>
        <dbReference type="EMBL" id="CAD8158172.1"/>
    </source>
</evidence>
<dbReference type="AlphaFoldDB" id="A0A8S1U2B1"/>